<evidence type="ECO:0000256" key="6">
    <source>
        <dbReference type="ARBA" id="ARBA00023136"/>
    </source>
</evidence>
<keyword evidence="7 9" id="KW-0479">Metal-binding</keyword>
<comment type="cofactor">
    <cofactor evidence="7 9">
        <name>Mg(2+)</name>
        <dbReference type="ChEBI" id="CHEBI:18420"/>
    </cofactor>
</comment>
<dbReference type="EC" id="2.7.8.13" evidence="7 8"/>
<protein>
    <recommendedName>
        <fullName evidence="7 8">Phospho-N-acetylmuramoyl-pentapeptide-transferase</fullName>
        <ecNumber evidence="7 8">2.7.8.13</ecNumber>
    </recommendedName>
    <alternativeName>
        <fullName evidence="7">UDP-MurNAc-pentapeptide phosphotransferase</fullName>
    </alternativeName>
</protein>
<dbReference type="PROSITE" id="PS01347">
    <property type="entry name" value="MRAY_1"/>
    <property type="match status" value="1"/>
</dbReference>
<dbReference type="CDD" id="cd06852">
    <property type="entry name" value="GT_MraY"/>
    <property type="match status" value="1"/>
</dbReference>
<keyword evidence="7 9" id="KW-0460">Magnesium</keyword>
<dbReference type="GO" id="GO:0046872">
    <property type="term" value="F:metal ion binding"/>
    <property type="evidence" value="ECO:0007669"/>
    <property type="project" value="UniProtKB-KW"/>
</dbReference>
<comment type="function">
    <text evidence="7">Catalyzes the initial step of the lipid cycle reactions in the biosynthesis of the cell wall peptidoglycan: transfers peptidoglycan precursor phospho-MurNAc-pentapeptide from UDP-MurNAc-pentapeptide onto the lipid carrier undecaprenyl phosphate, yielding undecaprenyl-pyrophosphoryl-MurNAc-pentapeptide, known as lipid I.</text>
</comment>
<comment type="caution">
    <text evidence="10">The sequence shown here is derived from an EMBL/GenBank/DDBJ whole genome shotgun (WGS) entry which is preliminary data.</text>
</comment>
<dbReference type="GO" id="GO:0009252">
    <property type="term" value="P:peptidoglycan biosynthetic process"/>
    <property type="evidence" value="ECO:0007669"/>
    <property type="project" value="UniProtKB-UniRule"/>
</dbReference>
<dbReference type="InterPro" id="IPR000715">
    <property type="entry name" value="Glycosyl_transferase_4"/>
</dbReference>
<sequence length="317" mass="34033">MKIYFAAALVAFFLSLLFCFLLIPMLRKLKAGQNILSYVKEHKGKSGTPTMGGLAFILSAIVAFVLFPGRADRTAIVALTVGFSYLLVGFLDDFLKKRRKQNLGLRAWQKSVFQAFAAVFAGIYCVRAGLTVLHIPFFGVSFDIGWWMFPLAVFVFLATVNCVNLTDGLDGLAAGTCIPFFLAMGILIVLRGENSPLATLSFCLCGSLGAYLLFNASPASVFMGDTGSLSLGGFAACIGVFTGNALYIAVIGAMFVLSGATVIIQVLYFKATHGKRVFLMAPVHHHFQEKGYSECKISYAYAAVTAVLGALCILAAL</sequence>
<feature type="transmembrane region" description="Helical" evidence="7">
    <location>
        <begin position="297"/>
        <end position="316"/>
    </location>
</feature>
<keyword evidence="7" id="KW-0961">Cell wall biogenesis/degradation</keyword>
<keyword evidence="6 7" id="KW-0472">Membrane</keyword>
<keyword evidence="4 7" id="KW-0812">Transmembrane</keyword>
<keyword evidence="7" id="KW-0133">Cell shape</keyword>
<proteinExistence type="inferred from homology"/>
<dbReference type="NCBIfam" id="TIGR00445">
    <property type="entry name" value="mraY"/>
    <property type="match status" value="1"/>
</dbReference>
<feature type="binding site" evidence="9">
    <location>
        <position position="164"/>
    </location>
    <ligand>
        <name>Mg(2+)</name>
        <dbReference type="ChEBI" id="CHEBI:18420"/>
    </ligand>
</feature>
<dbReference type="EMBL" id="DVMZ01000018">
    <property type="protein sequence ID" value="HIU58592.1"/>
    <property type="molecule type" value="Genomic_DNA"/>
</dbReference>
<evidence type="ECO:0000256" key="5">
    <source>
        <dbReference type="ARBA" id="ARBA00022989"/>
    </source>
</evidence>
<name>A0A9D1ME28_9FIRM</name>
<feature type="transmembrane region" description="Helical" evidence="7">
    <location>
        <begin position="144"/>
        <end position="165"/>
    </location>
</feature>
<dbReference type="GO" id="GO:0071555">
    <property type="term" value="P:cell wall organization"/>
    <property type="evidence" value="ECO:0007669"/>
    <property type="project" value="UniProtKB-KW"/>
</dbReference>
<gene>
    <name evidence="7" type="primary">mraY</name>
    <name evidence="10" type="ORF">IAC57_00680</name>
</gene>
<evidence type="ECO:0000256" key="2">
    <source>
        <dbReference type="ARBA" id="ARBA00005583"/>
    </source>
</evidence>
<keyword evidence="7" id="KW-0132">Cell division</keyword>
<evidence type="ECO:0000313" key="11">
    <source>
        <dbReference type="Proteomes" id="UP000824081"/>
    </source>
</evidence>
<keyword evidence="7" id="KW-0573">Peptidoglycan synthesis</keyword>
<dbReference type="GO" id="GO:0008360">
    <property type="term" value="P:regulation of cell shape"/>
    <property type="evidence" value="ECO:0007669"/>
    <property type="project" value="UniProtKB-KW"/>
</dbReference>
<dbReference type="PANTHER" id="PTHR22926:SF5">
    <property type="entry name" value="PHOSPHO-N-ACETYLMURAMOYL-PENTAPEPTIDE-TRANSFERASE HOMOLOG"/>
    <property type="match status" value="1"/>
</dbReference>
<accession>A0A9D1ME28</accession>
<evidence type="ECO:0000256" key="7">
    <source>
        <dbReference type="HAMAP-Rule" id="MF_00038"/>
    </source>
</evidence>
<reference evidence="10" key="1">
    <citation type="submission" date="2020-10" db="EMBL/GenBank/DDBJ databases">
        <authorList>
            <person name="Gilroy R."/>
        </authorList>
    </citation>
    <scope>NUCLEOTIDE SEQUENCE</scope>
    <source>
        <strain evidence="10">11687</strain>
    </source>
</reference>
<dbReference type="InterPro" id="IPR018480">
    <property type="entry name" value="PNAcMuramoyl-5peptid_Trfase_CS"/>
</dbReference>
<feature type="binding site" evidence="9">
    <location>
        <position position="225"/>
    </location>
    <ligand>
        <name>Mg(2+)</name>
        <dbReference type="ChEBI" id="CHEBI:18420"/>
    </ligand>
</feature>
<dbReference type="Pfam" id="PF10555">
    <property type="entry name" value="MraY_sig1"/>
    <property type="match status" value="1"/>
</dbReference>
<evidence type="ECO:0000313" key="10">
    <source>
        <dbReference type="EMBL" id="HIU58592.1"/>
    </source>
</evidence>
<evidence type="ECO:0000256" key="8">
    <source>
        <dbReference type="NCBIfam" id="TIGR00445"/>
    </source>
</evidence>
<evidence type="ECO:0000256" key="9">
    <source>
        <dbReference type="PIRSR" id="PIRSR600715-1"/>
    </source>
</evidence>
<dbReference type="Proteomes" id="UP000824081">
    <property type="component" value="Unassembled WGS sequence"/>
</dbReference>
<dbReference type="PANTHER" id="PTHR22926">
    <property type="entry name" value="PHOSPHO-N-ACETYLMURAMOYL-PENTAPEPTIDE-TRANSFERASE"/>
    <property type="match status" value="1"/>
</dbReference>
<dbReference type="Pfam" id="PF00953">
    <property type="entry name" value="Glycos_transf_4"/>
    <property type="match status" value="1"/>
</dbReference>
<dbReference type="InterPro" id="IPR003524">
    <property type="entry name" value="PNAcMuramoyl-5peptid_Trfase"/>
</dbReference>
<dbReference type="PROSITE" id="PS01348">
    <property type="entry name" value="MRAY_2"/>
    <property type="match status" value="1"/>
</dbReference>
<feature type="transmembrane region" description="Helical" evidence="7">
    <location>
        <begin position="172"/>
        <end position="190"/>
    </location>
</feature>
<dbReference type="GO" id="GO:0008963">
    <property type="term" value="F:phospho-N-acetylmuramoyl-pentapeptide-transferase activity"/>
    <property type="evidence" value="ECO:0007669"/>
    <property type="project" value="UniProtKB-UniRule"/>
</dbReference>
<comment type="pathway">
    <text evidence="7">Cell wall biogenesis; peptidoglycan biosynthesis.</text>
</comment>
<feature type="transmembrane region" description="Helical" evidence="7">
    <location>
        <begin position="196"/>
        <end position="214"/>
    </location>
</feature>
<evidence type="ECO:0000256" key="3">
    <source>
        <dbReference type="ARBA" id="ARBA00022679"/>
    </source>
</evidence>
<feature type="transmembrane region" description="Helical" evidence="7">
    <location>
        <begin position="47"/>
        <end position="67"/>
    </location>
</feature>
<feature type="transmembrane region" description="Helical" evidence="7">
    <location>
        <begin position="221"/>
        <end position="241"/>
    </location>
</feature>
<keyword evidence="5 7" id="KW-1133">Transmembrane helix</keyword>
<evidence type="ECO:0000256" key="4">
    <source>
        <dbReference type="ARBA" id="ARBA00022692"/>
    </source>
</evidence>
<keyword evidence="7" id="KW-0131">Cell cycle</keyword>
<comment type="similarity">
    <text evidence="2 7">Belongs to the glycosyltransferase 4 family. MraY subfamily.</text>
</comment>
<dbReference type="GO" id="GO:0005886">
    <property type="term" value="C:plasma membrane"/>
    <property type="evidence" value="ECO:0007669"/>
    <property type="project" value="UniProtKB-SubCell"/>
</dbReference>
<keyword evidence="3 7" id="KW-0808">Transferase</keyword>
<evidence type="ECO:0000256" key="1">
    <source>
        <dbReference type="ARBA" id="ARBA00004141"/>
    </source>
</evidence>
<reference evidence="10" key="2">
    <citation type="journal article" date="2021" name="PeerJ">
        <title>Extensive microbial diversity within the chicken gut microbiome revealed by metagenomics and culture.</title>
        <authorList>
            <person name="Gilroy R."/>
            <person name="Ravi A."/>
            <person name="Getino M."/>
            <person name="Pursley I."/>
            <person name="Horton D.L."/>
            <person name="Alikhan N.F."/>
            <person name="Baker D."/>
            <person name="Gharbi K."/>
            <person name="Hall N."/>
            <person name="Watson M."/>
            <person name="Adriaenssens E.M."/>
            <person name="Foster-Nyarko E."/>
            <person name="Jarju S."/>
            <person name="Secka A."/>
            <person name="Antonio M."/>
            <person name="Oren A."/>
            <person name="Chaudhuri R.R."/>
            <person name="La Ragione R."/>
            <person name="Hildebrand F."/>
            <person name="Pallen M.J."/>
        </authorList>
    </citation>
    <scope>NUCLEOTIDE SEQUENCE</scope>
    <source>
        <strain evidence="10">11687</strain>
    </source>
</reference>
<dbReference type="GO" id="GO:0051301">
    <property type="term" value="P:cell division"/>
    <property type="evidence" value="ECO:0007669"/>
    <property type="project" value="UniProtKB-KW"/>
</dbReference>
<dbReference type="HAMAP" id="MF_00038">
    <property type="entry name" value="MraY"/>
    <property type="match status" value="1"/>
</dbReference>
<feature type="transmembrane region" description="Helical" evidence="7">
    <location>
        <begin position="6"/>
        <end position="26"/>
    </location>
</feature>
<comment type="catalytic activity">
    <reaction evidence="7">
        <text>UDP-N-acetyl-alpha-D-muramoyl-L-alanyl-gamma-D-glutamyl-meso-2,6-diaminopimeloyl-D-alanyl-D-alanine + di-trans,octa-cis-undecaprenyl phosphate = di-trans,octa-cis-undecaprenyl diphospho-N-acetyl-alpha-D-muramoyl-L-alanyl-D-glutamyl-meso-2,6-diaminopimeloyl-D-alanyl-D-alanine + UMP</text>
        <dbReference type="Rhea" id="RHEA:28386"/>
        <dbReference type="ChEBI" id="CHEBI:57865"/>
        <dbReference type="ChEBI" id="CHEBI:60392"/>
        <dbReference type="ChEBI" id="CHEBI:61386"/>
        <dbReference type="ChEBI" id="CHEBI:61387"/>
        <dbReference type="EC" id="2.7.8.13"/>
    </reaction>
</comment>
<dbReference type="AlphaFoldDB" id="A0A9D1ME28"/>
<feature type="transmembrane region" description="Helical" evidence="7">
    <location>
        <begin position="73"/>
        <end position="91"/>
    </location>
</feature>
<comment type="subcellular location">
    <subcellularLocation>
        <location evidence="7">Cell membrane</location>
        <topology evidence="7">Multi-pass membrane protein</topology>
    </subcellularLocation>
    <subcellularLocation>
        <location evidence="1">Membrane</location>
        <topology evidence="1">Multi-pass membrane protein</topology>
    </subcellularLocation>
</comment>
<keyword evidence="7" id="KW-1003">Cell membrane</keyword>
<organism evidence="10 11">
    <name type="scientific">Candidatus Scatosoma pullistercoris</name>
    <dbReference type="NCBI Taxonomy" id="2840934"/>
    <lineage>
        <taxon>Bacteria</taxon>
        <taxon>Bacillati</taxon>
        <taxon>Bacillota</taxon>
        <taxon>Clostridia</taxon>
        <taxon>Candidatus Scatosoma</taxon>
    </lineage>
</organism>
<feature type="transmembrane region" description="Helical" evidence="7">
    <location>
        <begin position="247"/>
        <end position="269"/>
    </location>
</feature>
<feature type="transmembrane region" description="Helical" evidence="7">
    <location>
        <begin position="112"/>
        <end position="138"/>
    </location>
</feature>